<gene>
    <name evidence="1" type="ORF">POCTA_138.1.T1070118</name>
</gene>
<evidence type="ECO:0000313" key="1">
    <source>
        <dbReference type="EMBL" id="CAD8194723.1"/>
    </source>
</evidence>
<evidence type="ECO:0000313" key="2">
    <source>
        <dbReference type="Proteomes" id="UP000683925"/>
    </source>
</evidence>
<sequence length="236" mass="27974">MNKLSLEILKQFEHNPTAESTTFRPQNLMKTAYPILKRRKSRSQFHTFILQQKTNKQSLRRKSCCCNECGQLGTFEYKCMNIKGPKPYRRSIFIRRTSNQQVQSAQPKSVQRNRQQLKKINTYDESRLNQLTEANKTPFTMRVIQGSMTKLHSYFHKQQQQQIKVYQLNQLTPGCSPKHLKSQKSLPQLYSYLNYRKLDCQLLKPLKLDQQPKQSSQLQLLHRTKQHKTLQTVVQF</sequence>
<proteinExistence type="predicted"/>
<protein>
    <submittedName>
        <fullName evidence="1">Uncharacterized protein</fullName>
    </submittedName>
</protein>
<dbReference type="Proteomes" id="UP000683925">
    <property type="component" value="Unassembled WGS sequence"/>
</dbReference>
<accession>A0A8S1WXY1</accession>
<dbReference type="OMA" id="EYKCMNI"/>
<dbReference type="EMBL" id="CAJJDP010000107">
    <property type="protein sequence ID" value="CAD8194723.1"/>
    <property type="molecule type" value="Genomic_DNA"/>
</dbReference>
<comment type="caution">
    <text evidence="1">The sequence shown here is derived from an EMBL/GenBank/DDBJ whole genome shotgun (WGS) entry which is preliminary data.</text>
</comment>
<keyword evidence="2" id="KW-1185">Reference proteome</keyword>
<reference evidence="1" key="1">
    <citation type="submission" date="2021-01" db="EMBL/GenBank/DDBJ databases">
        <authorList>
            <consortium name="Genoscope - CEA"/>
            <person name="William W."/>
        </authorList>
    </citation>
    <scope>NUCLEOTIDE SEQUENCE</scope>
</reference>
<name>A0A8S1WXY1_PAROT</name>
<dbReference type="AlphaFoldDB" id="A0A8S1WXY1"/>
<dbReference type="OrthoDB" id="302488at2759"/>
<organism evidence="1 2">
    <name type="scientific">Paramecium octaurelia</name>
    <dbReference type="NCBI Taxonomy" id="43137"/>
    <lineage>
        <taxon>Eukaryota</taxon>
        <taxon>Sar</taxon>
        <taxon>Alveolata</taxon>
        <taxon>Ciliophora</taxon>
        <taxon>Intramacronucleata</taxon>
        <taxon>Oligohymenophorea</taxon>
        <taxon>Peniculida</taxon>
        <taxon>Parameciidae</taxon>
        <taxon>Paramecium</taxon>
    </lineage>
</organism>